<accession>A0A0S4XLY6</accession>
<protein>
    <submittedName>
        <fullName evidence="1">Uncharacterized protein</fullName>
    </submittedName>
</protein>
<dbReference type="EMBL" id="LN899822">
    <property type="protein sequence ID" value="CUV64413.1"/>
    <property type="molecule type" value="Genomic_DNA"/>
</dbReference>
<name>A0A0S4XLY6_RALSL</name>
<dbReference type="AlphaFoldDB" id="A0A0S4XLY6"/>
<proteinExistence type="predicted"/>
<sequence length="74" mass="8145">MPVVAASDFPWEHAAVRVRAGVVGALSEHWQTRFGPAIDALRRQHRLLADPALVLPLVQEGGQWVGYCERNGKS</sequence>
<evidence type="ECO:0000313" key="1">
    <source>
        <dbReference type="EMBL" id="CUV64413.1"/>
    </source>
</evidence>
<gene>
    <name evidence="1" type="ORF">RD1301_v1_7070001</name>
</gene>
<reference evidence="1" key="1">
    <citation type="submission" date="2015-10" db="EMBL/GenBank/DDBJ databases">
        <authorList>
            <person name="Gilbert D.G."/>
        </authorList>
    </citation>
    <scope>NUCLEOTIDE SEQUENCE</scope>
    <source>
        <strain evidence="1">Phyl III-seqv23</strain>
    </source>
</reference>
<organism evidence="1">
    <name type="scientific">Ralstonia solanacearum</name>
    <name type="common">Pseudomonas solanacearum</name>
    <dbReference type="NCBI Taxonomy" id="305"/>
    <lineage>
        <taxon>Bacteria</taxon>
        <taxon>Pseudomonadati</taxon>
        <taxon>Pseudomonadota</taxon>
        <taxon>Betaproteobacteria</taxon>
        <taxon>Burkholderiales</taxon>
        <taxon>Burkholderiaceae</taxon>
        <taxon>Ralstonia</taxon>
        <taxon>Ralstonia solanacearum species complex</taxon>
    </lineage>
</organism>